<dbReference type="PROSITE" id="PS50157">
    <property type="entry name" value="ZINC_FINGER_C2H2_2"/>
    <property type="match status" value="27"/>
</dbReference>
<feature type="region of interest" description="Disordered" evidence="11">
    <location>
        <begin position="1410"/>
        <end position="1442"/>
    </location>
</feature>
<name>A0A6A4WAJ9_AMPAM</name>
<evidence type="ECO:0000256" key="8">
    <source>
        <dbReference type="ARBA" id="ARBA00023163"/>
    </source>
</evidence>
<dbReference type="FunFam" id="3.30.160.60:FF:002343">
    <property type="entry name" value="Zinc finger protein 33A"/>
    <property type="match status" value="1"/>
</dbReference>
<feature type="compositionally biased region" description="Basic and acidic residues" evidence="11">
    <location>
        <begin position="591"/>
        <end position="603"/>
    </location>
</feature>
<feature type="domain" description="C2H2-type" evidence="12">
    <location>
        <begin position="970"/>
        <end position="997"/>
    </location>
</feature>
<feature type="region of interest" description="Disordered" evidence="11">
    <location>
        <begin position="136"/>
        <end position="180"/>
    </location>
</feature>
<evidence type="ECO:0000256" key="5">
    <source>
        <dbReference type="ARBA" id="ARBA00022833"/>
    </source>
</evidence>
<comment type="subcellular location">
    <subcellularLocation>
        <location evidence="1">Nucleus</location>
    </subcellularLocation>
</comment>
<feature type="compositionally biased region" description="Low complexity" evidence="11">
    <location>
        <begin position="1410"/>
        <end position="1420"/>
    </location>
</feature>
<dbReference type="PANTHER" id="PTHR16515:SF49">
    <property type="entry name" value="GASTRULA ZINC FINGER PROTEIN XLCGF49.1-LIKE-RELATED"/>
    <property type="match status" value="1"/>
</dbReference>
<feature type="domain" description="C2H2-type" evidence="12">
    <location>
        <begin position="426"/>
        <end position="454"/>
    </location>
</feature>
<dbReference type="FunFam" id="3.30.160.60:FF:000264">
    <property type="entry name" value="Zinc finger protein 236"/>
    <property type="match status" value="1"/>
</dbReference>
<feature type="domain" description="C2H2-type" evidence="12">
    <location>
        <begin position="1026"/>
        <end position="1053"/>
    </location>
</feature>
<dbReference type="InterPro" id="IPR036236">
    <property type="entry name" value="Znf_C2H2_sf"/>
</dbReference>
<dbReference type="GO" id="GO:0005694">
    <property type="term" value="C:chromosome"/>
    <property type="evidence" value="ECO:0007669"/>
    <property type="project" value="UniProtKB-ARBA"/>
</dbReference>
<feature type="region of interest" description="Disordered" evidence="11">
    <location>
        <begin position="902"/>
        <end position="969"/>
    </location>
</feature>
<evidence type="ECO:0000256" key="4">
    <source>
        <dbReference type="ARBA" id="ARBA00022771"/>
    </source>
</evidence>
<evidence type="ECO:0000313" key="14">
    <source>
        <dbReference type="Proteomes" id="UP000440578"/>
    </source>
</evidence>
<evidence type="ECO:0000256" key="6">
    <source>
        <dbReference type="ARBA" id="ARBA00023015"/>
    </source>
</evidence>
<dbReference type="Pfam" id="PF13912">
    <property type="entry name" value="zf-C2H2_6"/>
    <property type="match status" value="1"/>
</dbReference>
<gene>
    <name evidence="13" type="primary">ZNF236_2</name>
    <name evidence="13" type="ORF">FJT64_002771</name>
</gene>
<dbReference type="FunFam" id="3.30.160.60:FF:001818">
    <property type="entry name" value="GDNF-inducible zinc finger protein 1 isoform X1"/>
    <property type="match status" value="1"/>
</dbReference>
<feature type="region of interest" description="Disordered" evidence="11">
    <location>
        <begin position="1809"/>
        <end position="1836"/>
    </location>
</feature>
<feature type="compositionally biased region" description="Acidic residues" evidence="11">
    <location>
        <begin position="1117"/>
        <end position="1133"/>
    </location>
</feature>
<evidence type="ECO:0000256" key="11">
    <source>
        <dbReference type="SAM" id="MobiDB-lite"/>
    </source>
</evidence>
<evidence type="ECO:0000256" key="10">
    <source>
        <dbReference type="PROSITE-ProRule" id="PRU00042"/>
    </source>
</evidence>
<feature type="domain" description="C2H2-type" evidence="12">
    <location>
        <begin position="488"/>
        <end position="516"/>
    </location>
</feature>
<dbReference type="GO" id="GO:0045893">
    <property type="term" value="P:positive regulation of DNA-templated transcription"/>
    <property type="evidence" value="ECO:0007669"/>
    <property type="project" value="UniProtKB-ARBA"/>
</dbReference>
<dbReference type="EMBL" id="VIIS01000858">
    <property type="protein sequence ID" value="KAF0304296.1"/>
    <property type="molecule type" value="Genomic_DNA"/>
</dbReference>
<reference evidence="13 14" key="1">
    <citation type="submission" date="2019-07" db="EMBL/GenBank/DDBJ databases">
        <title>Draft genome assembly of a fouling barnacle, Amphibalanus amphitrite (Darwin, 1854): The first reference genome for Thecostraca.</title>
        <authorList>
            <person name="Kim W."/>
        </authorList>
    </citation>
    <scope>NUCLEOTIDE SEQUENCE [LARGE SCALE GENOMIC DNA]</scope>
    <source>
        <strain evidence="13">SNU_AA5</strain>
        <tissue evidence="13">Soma without cirri and trophi</tissue>
    </source>
</reference>
<evidence type="ECO:0000313" key="13">
    <source>
        <dbReference type="EMBL" id="KAF0304296.1"/>
    </source>
</evidence>
<evidence type="ECO:0000259" key="12">
    <source>
        <dbReference type="PROSITE" id="PS50157"/>
    </source>
</evidence>
<keyword evidence="8" id="KW-0804">Transcription</keyword>
<feature type="domain" description="C2H2-type" evidence="12">
    <location>
        <begin position="1054"/>
        <end position="1081"/>
    </location>
</feature>
<feature type="domain" description="C2H2-type" evidence="12">
    <location>
        <begin position="855"/>
        <end position="882"/>
    </location>
</feature>
<dbReference type="FunFam" id="3.30.160.60:FF:000325">
    <property type="entry name" value="ZFP90 zinc finger protein"/>
    <property type="match status" value="1"/>
</dbReference>
<organism evidence="13 14">
    <name type="scientific">Amphibalanus amphitrite</name>
    <name type="common">Striped barnacle</name>
    <name type="synonym">Balanus amphitrite</name>
    <dbReference type="NCBI Taxonomy" id="1232801"/>
    <lineage>
        <taxon>Eukaryota</taxon>
        <taxon>Metazoa</taxon>
        <taxon>Ecdysozoa</taxon>
        <taxon>Arthropoda</taxon>
        <taxon>Crustacea</taxon>
        <taxon>Multicrustacea</taxon>
        <taxon>Cirripedia</taxon>
        <taxon>Thoracica</taxon>
        <taxon>Thoracicalcarea</taxon>
        <taxon>Balanomorpha</taxon>
        <taxon>Balanoidea</taxon>
        <taxon>Balanidae</taxon>
        <taxon>Amphibalaninae</taxon>
        <taxon>Amphibalanus</taxon>
    </lineage>
</organism>
<dbReference type="FunFam" id="3.30.160.60:FF:000912">
    <property type="entry name" value="Zinc finger protein 660"/>
    <property type="match status" value="1"/>
</dbReference>
<dbReference type="FunFam" id="3.30.160.60:FF:000110">
    <property type="entry name" value="Zinc finger protein-like"/>
    <property type="match status" value="1"/>
</dbReference>
<feature type="domain" description="C2H2-type" evidence="12">
    <location>
        <begin position="1535"/>
        <end position="1562"/>
    </location>
</feature>
<feature type="domain" description="C2H2-type" evidence="12">
    <location>
        <begin position="183"/>
        <end position="210"/>
    </location>
</feature>
<keyword evidence="3" id="KW-0677">Repeat</keyword>
<feature type="domain" description="C2H2-type" evidence="12">
    <location>
        <begin position="1346"/>
        <end position="1368"/>
    </location>
</feature>
<feature type="domain" description="C2H2-type" evidence="12">
    <location>
        <begin position="883"/>
        <end position="905"/>
    </location>
</feature>
<dbReference type="InterPro" id="IPR013087">
    <property type="entry name" value="Znf_C2H2_type"/>
</dbReference>
<feature type="domain" description="C2H2-type" evidence="12">
    <location>
        <begin position="1893"/>
        <end position="1920"/>
    </location>
</feature>
<feature type="domain" description="C2H2-type" evidence="12">
    <location>
        <begin position="1619"/>
        <end position="1646"/>
    </location>
</feature>
<feature type="domain" description="C2H2-type" evidence="12">
    <location>
        <begin position="351"/>
        <end position="378"/>
    </location>
</feature>
<feature type="domain" description="C2H2-type" evidence="12">
    <location>
        <begin position="267"/>
        <end position="294"/>
    </location>
</feature>
<evidence type="ECO:0000256" key="1">
    <source>
        <dbReference type="ARBA" id="ARBA00004123"/>
    </source>
</evidence>
<feature type="domain" description="C2H2-type" evidence="12">
    <location>
        <begin position="1563"/>
        <end position="1590"/>
    </location>
</feature>
<feature type="domain" description="C2H2-type" evidence="12">
    <location>
        <begin position="1447"/>
        <end position="1475"/>
    </location>
</feature>
<feature type="domain" description="C2H2-type" evidence="12">
    <location>
        <begin position="398"/>
        <end position="425"/>
    </location>
</feature>
<dbReference type="Proteomes" id="UP000440578">
    <property type="component" value="Unassembled WGS sequence"/>
</dbReference>
<keyword evidence="6" id="KW-0805">Transcription regulation</keyword>
<feature type="compositionally biased region" description="Low complexity" evidence="11">
    <location>
        <begin position="1428"/>
        <end position="1440"/>
    </location>
</feature>
<feature type="region of interest" description="Disordered" evidence="11">
    <location>
        <begin position="1723"/>
        <end position="1749"/>
    </location>
</feature>
<evidence type="ECO:0000256" key="3">
    <source>
        <dbReference type="ARBA" id="ARBA00022737"/>
    </source>
</evidence>
<dbReference type="SUPFAM" id="SSF57667">
    <property type="entry name" value="beta-beta-alpha zinc fingers"/>
    <property type="match status" value="13"/>
</dbReference>
<feature type="domain" description="C2H2-type" evidence="12">
    <location>
        <begin position="799"/>
        <end position="826"/>
    </location>
</feature>
<feature type="region of interest" description="Disordered" evidence="11">
    <location>
        <begin position="582"/>
        <end position="603"/>
    </location>
</feature>
<dbReference type="GO" id="GO:0005634">
    <property type="term" value="C:nucleus"/>
    <property type="evidence" value="ECO:0007669"/>
    <property type="project" value="UniProtKB-SubCell"/>
</dbReference>
<evidence type="ECO:0000256" key="2">
    <source>
        <dbReference type="ARBA" id="ARBA00022723"/>
    </source>
</evidence>
<keyword evidence="14" id="KW-1185">Reference proteome</keyword>
<dbReference type="GO" id="GO:0008270">
    <property type="term" value="F:zinc ion binding"/>
    <property type="evidence" value="ECO:0007669"/>
    <property type="project" value="UniProtKB-KW"/>
</dbReference>
<comment type="caution">
    <text evidence="13">The sequence shown here is derived from an EMBL/GenBank/DDBJ whole genome shotgun (WGS) entry which is preliminary data.</text>
</comment>
<feature type="domain" description="C2H2-type" evidence="12">
    <location>
        <begin position="1394"/>
        <end position="1421"/>
    </location>
</feature>
<protein>
    <submittedName>
        <fullName evidence="13">Zinc finger protein 236</fullName>
    </submittedName>
</protein>
<evidence type="ECO:0000256" key="7">
    <source>
        <dbReference type="ARBA" id="ARBA00023125"/>
    </source>
</evidence>
<feature type="compositionally biased region" description="Basic and acidic residues" evidence="11">
    <location>
        <begin position="1657"/>
        <end position="1671"/>
    </location>
</feature>
<feature type="region of interest" description="Disordered" evidence="11">
    <location>
        <begin position="615"/>
        <end position="636"/>
    </location>
</feature>
<feature type="compositionally biased region" description="Low complexity" evidence="11">
    <location>
        <begin position="1809"/>
        <end position="1829"/>
    </location>
</feature>
<feature type="domain" description="C2H2-type" evidence="12">
    <location>
        <begin position="239"/>
        <end position="266"/>
    </location>
</feature>
<dbReference type="GO" id="GO:0043565">
    <property type="term" value="F:sequence-specific DNA binding"/>
    <property type="evidence" value="ECO:0007669"/>
    <property type="project" value="UniProtKB-ARBA"/>
</dbReference>
<dbReference type="Pfam" id="PF12874">
    <property type="entry name" value="zf-met"/>
    <property type="match status" value="1"/>
</dbReference>
<feature type="region of interest" description="Disordered" evidence="11">
    <location>
        <begin position="293"/>
        <end position="325"/>
    </location>
</feature>
<feature type="domain" description="C2H2-type" evidence="12">
    <location>
        <begin position="1857"/>
        <end position="1884"/>
    </location>
</feature>
<dbReference type="GO" id="GO:0045595">
    <property type="term" value="P:regulation of cell differentiation"/>
    <property type="evidence" value="ECO:0007669"/>
    <property type="project" value="UniProtKB-ARBA"/>
</dbReference>
<accession>A0A6A4WAJ9</accession>
<sequence>MENVLTLATDDLVNSNALQINVGEDGLASTVGLPVNVVPAEGSYVIKQLDDGTTVLLDAMTFLNHMGGQLVLNSAPVGTDLLTHSIFNAVDADPAGHQLIQGLETVTEEVPLDVPPAAPAGRPLSSVEALLAESGDLTGHRDPGEPDQEAQPAAPVPQLPTRGRVPRLYPPEPEEEPPGPAPWTCPRCCKRFNLWKRYLNHVKLHDYEKPYKCYKCREEFNFEQKNLQLHLVTHNPNQLQCPDCDRLFRRFASLRSHLAVHEVEETILCPHCQQDFPTQVLLDKHLPVHTAPAAEEDASAAAPAVEPPAARPPQPQQPAKQPDCLADAAAEALADTTELVLVRQPPPPDSLHCTQCKMVFTNYDDLQEHVRAHRTVQSLLTVKQRRRRPKTATPSGRTRCKLCEKTFAKPGLLTRHMLIHTGERPFKCEQCDRAFNQKNALKVHIESKHGKLRPHQCQLCRLSFAQKGNLRNHVRRVHNLSETTQRSHVCSQCGCGFTSAAVLSSHVSKMHERPPGAEIGPEALRDLVKQLLEYSAANEAARERIHAQIADIAGSIVDDDLPTVLAGLVGKKASAAAAAAARSAGTGAGPTEKDGQTAPEGERSQEITLPDLEHVEQQDDQQQQQQMDVGSEPVPDVSVTPVVRTVHELTAAEPAAVPITAEPGAEADVEPAPEPGAQPVTEPATVAVTEAATDTATDTAPERLPVPPTTSSISPAKAASIISSITSAAAAVAGPSEDGEDPGRHRPAIITLVDKVGWASGARRSWANSDGDPGSDSAAHQQGRKYLVRVRYEGRRRWFQCLFCTKEFRKPYDLVRHLRIHTKDKPFKCAQCHRTFTVRSGLEAHMRVHRGVKLASCPICQKEFSTASVLRVHLRVHTGAKPYSCQYCNKAFRTLGNKNTHESFHRAGDLDDNGKDMRAQRRKADATGIDDVQLEPPIRITDDGSLVQEDTRRGQQQQLADGESSEDRPHRCSICHLAFKKVSHMRQHYRRHTGERPHQCRFCSKGFITSSALTTHERTHTGARFYKCPICSVSFTTGSSLKRHMSTHTEDRPFMCPYCHRRFKTRIICAKHTRTHKADLARGVQPQVVNEIVRQLAEKDCPVRTWSAPPLSVSGADEPDPDPDPEPDPEPEPAGDGGGDGALFSGLMGEEEQQLLTAGLAGRRVHGARAERELAPGQVQTLTTNPDGTVAITGLTEHQSGAQVSQLNGETIPEDQVSLLNGGNITKLTEHQNGAQAGLDHQLASGLEGQLFTSAQLTQDKAADASGAHPQTLVITNIASLGQTNDGTVAVAETGLDPAAAAGGDIDSDDDEVLRLRNEQHGQMILEMDSDNILLQDPSLSQPLIHRCRICKKMFTTQLALAAHEEEHGIGVTAVTPAAPAPAAAAATRPTEAHLCTQCVSVFGSAEQLAAHQATHEPQPAQQPPAPAQSRPAAAAAAQEPQEETGHQCTICGASFLNATSLKKHMAGEHKKSKKKNKPVIRLSEKLTAKLAEQPLNTTRSQAEICLIQSAVEKVQNGPVPRAEPEDAAEVQLKHSCQICNKAFRKPSDLVRHVRTHTGEKPFACEICGKRFTVKSTLLGHMRTHSGQRDFHCLVCKASFSTKCSLRVHSRLHTGARPYVCEVCGRAFRTSGHRSIHMTTHGFQRGGRRAGAAAGEKAADGQTEGRQEGGARGEQTAGQTLTAQLQGVLEELTAGSAGQKSAAGGSRGRSQARTQLVTSDAILEEDADDPGVQLKQEDPAPASAAVGQPAGGESVLQLEAGLAEQLQLVLASQTPVGASGLPMDTELRVQLQIDADGRIVGVEAVPPTEEEAAAAAEPAAGGDGAAEPAARPDPEQARTLRQVVAGALQEVGATGSLRCTVCERAFTSQGQWRRHMRTHGVEVAAPATGRSAHICPDCLASFPTASQLTRHRRTHTGEKPYKCELCERAFSQKNALQVHAMTHVGERPHTCPFCGHGFAQKGNMRTHIRRAHLKSALDTLVVDAGAVEEGGAQGKA</sequence>
<dbReference type="InterPro" id="IPR050331">
    <property type="entry name" value="Zinc_finger"/>
</dbReference>
<feature type="domain" description="C2H2-type" evidence="12">
    <location>
        <begin position="1921"/>
        <end position="1948"/>
    </location>
</feature>
<keyword evidence="9" id="KW-0539">Nucleus</keyword>
<feature type="domain" description="C2H2-type" evidence="12">
    <location>
        <begin position="1591"/>
        <end position="1618"/>
    </location>
</feature>
<proteinExistence type="predicted"/>
<dbReference type="GO" id="GO:0000122">
    <property type="term" value="P:negative regulation of transcription by RNA polymerase II"/>
    <property type="evidence" value="ECO:0007669"/>
    <property type="project" value="UniProtKB-ARBA"/>
</dbReference>
<keyword evidence="2" id="KW-0479">Metal-binding</keyword>
<feature type="compositionally biased region" description="Pro residues" evidence="11">
    <location>
        <begin position="305"/>
        <end position="316"/>
    </location>
</feature>
<feature type="region of interest" description="Disordered" evidence="11">
    <location>
        <begin position="1104"/>
        <end position="1145"/>
    </location>
</feature>
<dbReference type="OrthoDB" id="6077919at2759"/>
<keyword evidence="7" id="KW-0238">DNA-binding</keyword>
<feature type="domain" description="C2H2-type" evidence="12">
    <location>
        <begin position="455"/>
        <end position="483"/>
    </location>
</feature>
<dbReference type="SMART" id="SM00355">
    <property type="entry name" value="ZnF_C2H2"/>
    <property type="match status" value="28"/>
</dbReference>
<feature type="region of interest" description="Disordered" evidence="11">
    <location>
        <begin position="693"/>
        <end position="714"/>
    </location>
</feature>
<dbReference type="FunFam" id="3.30.160.60:FF:001732">
    <property type="entry name" value="Zgc:162936"/>
    <property type="match status" value="1"/>
</dbReference>
<dbReference type="PANTHER" id="PTHR16515">
    <property type="entry name" value="PR DOMAIN ZINC FINGER PROTEIN"/>
    <property type="match status" value="1"/>
</dbReference>
<feature type="domain" description="C2H2-type" evidence="12">
    <location>
        <begin position="827"/>
        <end position="854"/>
    </location>
</feature>
<feature type="domain" description="C2H2-type" evidence="12">
    <location>
        <begin position="1949"/>
        <end position="1972"/>
    </location>
</feature>
<dbReference type="Pfam" id="PF00096">
    <property type="entry name" value="zf-C2H2"/>
    <property type="match status" value="16"/>
</dbReference>
<evidence type="ECO:0000256" key="9">
    <source>
        <dbReference type="ARBA" id="ARBA00023242"/>
    </source>
</evidence>
<feature type="domain" description="C2H2-type" evidence="12">
    <location>
        <begin position="998"/>
        <end position="1025"/>
    </location>
</feature>
<keyword evidence="5" id="KW-0862">Zinc</keyword>
<feature type="region of interest" description="Disordered" evidence="11">
    <location>
        <begin position="1635"/>
        <end position="1677"/>
    </location>
</feature>
<dbReference type="PROSITE" id="PS00028">
    <property type="entry name" value="ZINC_FINGER_C2H2_1"/>
    <property type="match status" value="27"/>
</dbReference>
<dbReference type="FunFam" id="3.30.160.60:FF:000624">
    <property type="entry name" value="zinc finger protein 697"/>
    <property type="match status" value="2"/>
</dbReference>
<dbReference type="Gene3D" id="3.30.160.60">
    <property type="entry name" value="Classic Zinc Finger"/>
    <property type="match status" value="21"/>
</dbReference>
<keyword evidence="4 10" id="KW-0863">Zinc-finger</keyword>
<feature type="compositionally biased region" description="Basic and acidic residues" evidence="11">
    <location>
        <begin position="902"/>
        <end position="925"/>
    </location>
</feature>